<proteinExistence type="predicted"/>
<dbReference type="Proteomes" id="UP001060085">
    <property type="component" value="Linkage Group LG04"/>
</dbReference>
<evidence type="ECO:0000313" key="2">
    <source>
        <dbReference type="Proteomes" id="UP001060085"/>
    </source>
</evidence>
<accession>A0ACC0B7F7</accession>
<reference evidence="2" key="1">
    <citation type="journal article" date="2023" name="Nat. Plants">
        <title>Single-cell RNA sequencing provides a high-resolution roadmap for understanding the multicellular compartmentation of specialized metabolism.</title>
        <authorList>
            <person name="Sun S."/>
            <person name="Shen X."/>
            <person name="Li Y."/>
            <person name="Li Y."/>
            <person name="Wang S."/>
            <person name="Li R."/>
            <person name="Zhang H."/>
            <person name="Shen G."/>
            <person name="Guo B."/>
            <person name="Wei J."/>
            <person name="Xu J."/>
            <person name="St-Pierre B."/>
            <person name="Chen S."/>
            <person name="Sun C."/>
        </authorList>
    </citation>
    <scope>NUCLEOTIDE SEQUENCE [LARGE SCALE GENOMIC DNA]</scope>
</reference>
<comment type="caution">
    <text evidence="1">The sequence shown here is derived from an EMBL/GenBank/DDBJ whole genome shotgun (WGS) entry which is preliminary data.</text>
</comment>
<sequence>MSKRFCLLRENKQTRFYAGCLANFLPLGDLSFLHLSTFRAIGLNWHIGSGPQVSRMAAMFFTLRQVVVKSVSLFWKPMEDRDVARAQHDHGVRHPNMWQKTSNLVNEYIACTNSIGIVLACTCFVARILKGDTNGLGCFMLSMIYRSLYSVFAEMTYGKVKILYLRTRTLKACFFIYILFSGEKVEKCYTGMSITRLYPRPWKVGSGSINFMFRGYESGLRFHYKGLGLSLRVPRESGPVYIPT</sequence>
<gene>
    <name evidence="1" type="ORF">M9H77_18424</name>
</gene>
<evidence type="ECO:0000313" key="1">
    <source>
        <dbReference type="EMBL" id="KAI5668571.1"/>
    </source>
</evidence>
<keyword evidence="2" id="KW-1185">Reference proteome</keyword>
<protein>
    <submittedName>
        <fullName evidence="1">Uncharacterized protein</fullName>
    </submittedName>
</protein>
<name>A0ACC0B7F7_CATRO</name>
<organism evidence="1 2">
    <name type="scientific">Catharanthus roseus</name>
    <name type="common">Madagascar periwinkle</name>
    <name type="synonym">Vinca rosea</name>
    <dbReference type="NCBI Taxonomy" id="4058"/>
    <lineage>
        <taxon>Eukaryota</taxon>
        <taxon>Viridiplantae</taxon>
        <taxon>Streptophyta</taxon>
        <taxon>Embryophyta</taxon>
        <taxon>Tracheophyta</taxon>
        <taxon>Spermatophyta</taxon>
        <taxon>Magnoliopsida</taxon>
        <taxon>eudicotyledons</taxon>
        <taxon>Gunneridae</taxon>
        <taxon>Pentapetalae</taxon>
        <taxon>asterids</taxon>
        <taxon>lamiids</taxon>
        <taxon>Gentianales</taxon>
        <taxon>Apocynaceae</taxon>
        <taxon>Rauvolfioideae</taxon>
        <taxon>Vinceae</taxon>
        <taxon>Catharanthinae</taxon>
        <taxon>Catharanthus</taxon>
    </lineage>
</organism>
<dbReference type="EMBL" id="CM044704">
    <property type="protein sequence ID" value="KAI5668571.1"/>
    <property type="molecule type" value="Genomic_DNA"/>
</dbReference>